<accession>A0ACB0KUW8</accession>
<organism evidence="1 2">
    <name type="scientific">Trifolium pratense</name>
    <name type="common">Red clover</name>
    <dbReference type="NCBI Taxonomy" id="57577"/>
    <lineage>
        <taxon>Eukaryota</taxon>
        <taxon>Viridiplantae</taxon>
        <taxon>Streptophyta</taxon>
        <taxon>Embryophyta</taxon>
        <taxon>Tracheophyta</taxon>
        <taxon>Spermatophyta</taxon>
        <taxon>Magnoliopsida</taxon>
        <taxon>eudicotyledons</taxon>
        <taxon>Gunneridae</taxon>
        <taxon>Pentapetalae</taxon>
        <taxon>rosids</taxon>
        <taxon>fabids</taxon>
        <taxon>Fabales</taxon>
        <taxon>Fabaceae</taxon>
        <taxon>Papilionoideae</taxon>
        <taxon>50 kb inversion clade</taxon>
        <taxon>NPAAA clade</taxon>
        <taxon>Hologalegina</taxon>
        <taxon>IRL clade</taxon>
        <taxon>Trifolieae</taxon>
        <taxon>Trifolium</taxon>
    </lineage>
</organism>
<keyword evidence="2" id="KW-1185">Reference proteome</keyword>
<protein>
    <submittedName>
        <fullName evidence="1">Uncharacterized protein</fullName>
    </submittedName>
</protein>
<dbReference type="EMBL" id="CASHSV030000311">
    <property type="protein sequence ID" value="CAJ2660162.1"/>
    <property type="molecule type" value="Genomic_DNA"/>
</dbReference>
<sequence>MTFEISEWLQNSTPIITIFNIMFFTFTLLFSIFSFLIFISRLKPWCNCNICSSYLTMNWTKEFINLSDWYTHLLKKSPTGTIHIHVLNNTITCNQQNIEHILKTRFENYPKGKPFSAILGDLLGDGIFNVDGVSWNFQRKMASLELTSVTVRSYALEIIIEEIHTRLIPFMNSFAHAEKVFDLQDIMRRFSFDNICKFSFGWDPQCLHVSLPVSDLANAFDVASKISARRALSTSPLIWKIKRFFNIGSEKNLKEAISVVNKLTDKIINKRKEIGFSARNDLLSRFMCSVNDEKYIRDIVVSFLLAGRDTVAASLTCLFWLLSNNQEVEKKIQDEVTRVIINPDQEYPTFEEIRQMHYLNAVVYETMRLYPPVQFDSKFAKKDDVLPDGSYVRKGSRVTYHPYAMGRMERVWGSDCGEFKPERWLKDGVFVNESMFKYPVFQGGVRVCLGKELALMEIKCVVAALIRRFEIRVHGNPELRFSPGLTASLKDGLQVRVFEK</sequence>
<dbReference type="Proteomes" id="UP001177021">
    <property type="component" value="Unassembled WGS sequence"/>
</dbReference>
<reference evidence="1" key="1">
    <citation type="submission" date="2023-10" db="EMBL/GenBank/DDBJ databases">
        <authorList>
            <person name="Rodriguez Cubillos JULIANA M."/>
            <person name="De Vega J."/>
        </authorList>
    </citation>
    <scope>NUCLEOTIDE SEQUENCE</scope>
</reference>
<proteinExistence type="predicted"/>
<name>A0ACB0KUW8_TRIPR</name>
<gene>
    <name evidence="1" type="ORF">MILVUS5_LOCUS26174</name>
</gene>
<evidence type="ECO:0000313" key="1">
    <source>
        <dbReference type="EMBL" id="CAJ2660162.1"/>
    </source>
</evidence>
<evidence type="ECO:0000313" key="2">
    <source>
        <dbReference type="Proteomes" id="UP001177021"/>
    </source>
</evidence>
<comment type="caution">
    <text evidence="1">The sequence shown here is derived from an EMBL/GenBank/DDBJ whole genome shotgun (WGS) entry which is preliminary data.</text>
</comment>